<feature type="signal peptide" evidence="6">
    <location>
        <begin position="1"/>
        <end position="24"/>
    </location>
</feature>
<proteinExistence type="inferred from homology"/>
<evidence type="ECO:0000256" key="5">
    <source>
        <dbReference type="ARBA" id="ARBA00023180"/>
    </source>
</evidence>
<gene>
    <name evidence="7" type="ORF">K7432_003390</name>
</gene>
<dbReference type="InterPro" id="IPR004911">
    <property type="entry name" value="Interferon-induced_GILT"/>
</dbReference>
<keyword evidence="5" id="KW-0325">Glycoprotein</keyword>
<organism evidence="7 8">
    <name type="scientific">Basidiobolus ranarum</name>
    <dbReference type="NCBI Taxonomy" id="34480"/>
    <lineage>
        <taxon>Eukaryota</taxon>
        <taxon>Fungi</taxon>
        <taxon>Fungi incertae sedis</taxon>
        <taxon>Zoopagomycota</taxon>
        <taxon>Entomophthoromycotina</taxon>
        <taxon>Basidiobolomycetes</taxon>
        <taxon>Basidiobolales</taxon>
        <taxon>Basidiobolaceae</taxon>
        <taxon>Basidiobolus</taxon>
    </lineage>
</organism>
<accession>A0ABR2X032</accession>
<evidence type="ECO:0000313" key="8">
    <source>
        <dbReference type="Proteomes" id="UP001479436"/>
    </source>
</evidence>
<dbReference type="PANTHER" id="PTHR13234:SF8">
    <property type="entry name" value="GAMMA-INTERFERON-INDUCIBLE LYSOSOMAL THIOL REDUCTASE"/>
    <property type="match status" value="1"/>
</dbReference>
<feature type="chain" id="PRO_5045516256" evidence="6">
    <location>
        <begin position="25"/>
        <end position="236"/>
    </location>
</feature>
<comment type="similarity">
    <text evidence="2">Belongs to the GILT family.</text>
</comment>
<evidence type="ECO:0000256" key="1">
    <source>
        <dbReference type="ARBA" id="ARBA00004613"/>
    </source>
</evidence>
<dbReference type="EMBL" id="JASJQH010000103">
    <property type="protein sequence ID" value="KAK9767080.1"/>
    <property type="molecule type" value="Genomic_DNA"/>
</dbReference>
<evidence type="ECO:0000256" key="4">
    <source>
        <dbReference type="ARBA" id="ARBA00022729"/>
    </source>
</evidence>
<keyword evidence="3" id="KW-0964">Secreted</keyword>
<evidence type="ECO:0000256" key="6">
    <source>
        <dbReference type="SAM" id="SignalP"/>
    </source>
</evidence>
<protein>
    <submittedName>
        <fullName evidence="7">Uncharacterized protein</fullName>
    </submittedName>
</protein>
<dbReference type="Proteomes" id="UP001479436">
    <property type="component" value="Unassembled WGS sequence"/>
</dbReference>
<dbReference type="Pfam" id="PF03227">
    <property type="entry name" value="GILT"/>
    <property type="match status" value="1"/>
</dbReference>
<name>A0ABR2X032_9FUNG</name>
<dbReference type="PANTHER" id="PTHR13234">
    <property type="entry name" value="GAMMA-INTERFERON INDUCIBLE LYSOSOMAL THIOL REDUCTASE GILT"/>
    <property type="match status" value="1"/>
</dbReference>
<evidence type="ECO:0000256" key="3">
    <source>
        <dbReference type="ARBA" id="ARBA00022525"/>
    </source>
</evidence>
<keyword evidence="4 6" id="KW-0732">Signal</keyword>
<keyword evidence="8" id="KW-1185">Reference proteome</keyword>
<comment type="subcellular location">
    <subcellularLocation>
        <location evidence="1">Secreted</location>
    </subcellularLocation>
</comment>
<evidence type="ECO:0000313" key="7">
    <source>
        <dbReference type="EMBL" id="KAK9767080.1"/>
    </source>
</evidence>
<comment type="caution">
    <text evidence="7">The sequence shown here is derived from an EMBL/GenBank/DDBJ whole genome shotgun (WGS) entry which is preliminary data.</text>
</comment>
<reference evidence="7 8" key="1">
    <citation type="submission" date="2023-04" db="EMBL/GenBank/DDBJ databases">
        <title>Genome of Basidiobolus ranarum AG-B5.</title>
        <authorList>
            <person name="Stajich J.E."/>
            <person name="Carter-House D."/>
            <person name="Gryganskyi A."/>
        </authorList>
    </citation>
    <scope>NUCLEOTIDE SEQUENCE [LARGE SCALE GENOMIC DNA]</scope>
    <source>
        <strain evidence="7 8">AG-B5</strain>
    </source>
</reference>
<sequence>MMRSLSVLLSSALLVTFVPQTTHGSVLKQSPFRIETFTPATVPVDLYVMSKSSDAVQCEEIFGGILDQIGSIVNLNIYYIGKEENGSHVCKHGEQECRGNKMQLCAKALYRWHQTPSAWFRLIQCQNQDYHAIGTDASLEYCSLKKNMSFKKLRDCTDGPYGARLLSQSFTEAQEKGISTSCTMVINQQVRCVHDSTWMNCDGGHEVADFVRDICAVYKSISSATLPKGCPPSSEL</sequence>
<evidence type="ECO:0000256" key="2">
    <source>
        <dbReference type="ARBA" id="ARBA00005679"/>
    </source>
</evidence>